<evidence type="ECO:0000259" key="2">
    <source>
        <dbReference type="Pfam" id="PF13229"/>
    </source>
</evidence>
<dbReference type="Pfam" id="PF13229">
    <property type="entry name" value="Beta_helix"/>
    <property type="match status" value="1"/>
</dbReference>
<dbReference type="RefSeq" id="WP_406832165.1">
    <property type="nucleotide sequence ID" value="NZ_CP157483.1"/>
</dbReference>
<dbReference type="SUPFAM" id="SSF51126">
    <property type="entry name" value="Pectin lyase-like"/>
    <property type="match status" value="1"/>
</dbReference>
<evidence type="ECO:0000256" key="1">
    <source>
        <dbReference type="SAM" id="MobiDB-lite"/>
    </source>
</evidence>
<feature type="domain" description="Right handed beta helix" evidence="2">
    <location>
        <begin position="197"/>
        <end position="360"/>
    </location>
</feature>
<dbReference type="AlphaFoldDB" id="A0AAU7JWR3"/>
<protein>
    <submittedName>
        <fullName evidence="3">Right-handed parallel beta-helix repeat-containing protein</fullName>
    </submittedName>
</protein>
<dbReference type="EMBL" id="CP157483">
    <property type="protein sequence ID" value="XBO44681.1"/>
    <property type="molecule type" value="Genomic_DNA"/>
</dbReference>
<dbReference type="InterPro" id="IPR012334">
    <property type="entry name" value="Pectin_lyas_fold"/>
</dbReference>
<dbReference type="Gene3D" id="2.160.20.10">
    <property type="entry name" value="Single-stranded right-handed beta-helix, Pectin lyase-like"/>
    <property type="match status" value="2"/>
</dbReference>
<dbReference type="InterPro" id="IPR022441">
    <property type="entry name" value="Para_beta_helix_rpt-2"/>
</dbReference>
<gene>
    <name evidence="3" type="ORF">ABEG17_04890</name>
</gene>
<evidence type="ECO:0000313" key="3">
    <source>
        <dbReference type="EMBL" id="XBO44681.1"/>
    </source>
</evidence>
<feature type="region of interest" description="Disordered" evidence="1">
    <location>
        <begin position="371"/>
        <end position="390"/>
    </location>
</feature>
<dbReference type="NCBIfam" id="TIGR03804">
    <property type="entry name" value="para_beta_helix"/>
    <property type="match status" value="1"/>
</dbReference>
<reference evidence="3" key="1">
    <citation type="submission" date="2024-05" db="EMBL/GenBank/DDBJ databases">
        <authorList>
            <person name="Kim S."/>
            <person name="Heo J."/>
            <person name="Choi H."/>
            <person name="Choi Y."/>
            <person name="Kwon S.-W."/>
            <person name="Kim Y."/>
        </authorList>
    </citation>
    <scope>NUCLEOTIDE SEQUENCE</scope>
    <source>
        <strain evidence="3">KACC 23699</strain>
    </source>
</reference>
<organism evidence="3">
    <name type="scientific">Pedococcus sp. KACC 23699</name>
    <dbReference type="NCBI Taxonomy" id="3149228"/>
    <lineage>
        <taxon>Bacteria</taxon>
        <taxon>Bacillati</taxon>
        <taxon>Actinomycetota</taxon>
        <taxon>Actinomycetes</taxon>
        <taxon>Micrococcales</taxon>
        <taxon>Intrasporangiaceae</taxon>
        <taxon>Pedococcus</taxon>
    </lineage>
</organism>
<dbReference type="InterPro" id="IPR011050">
    <property type="entry name" value="Pectin_lyase_fold/virulence"/>
</dbReference>
<dbReference type="SMART" id="SM00710">
    <property type="entry name" value="PbH1"/>
    <property type="match status" value="6"/>
</dbReference>
<proteinExistence type="predicted"/>
<accession>A0AAU7JWR3</accession>
<name>A0AAU7JWR3_9MICO</name>
<dbReference type="InterPro" id="IPR039448">
    <property type="entry name" value="Beta_helix"/>
</dbReference>
<sequence length="529" mass="55971">MSPTGYDSDPGSVTAPKRSIGAAIAAAPSGGTVVLRGGTYHESVTIPSGKAVTVQSYPGEVVWMDGTRGVSGFVQGSVGWAAPWNVRLDSSPTFTWGAPDSTTQYWQFVNPSYPMAAHPDMVWLGGVQQRQVGSLSQLVPGTFYVDQGSALLYLGSDPSGQDVRSSDLPRAFNIAAADVTIRGIGVRRFASSVPHQGVITARGASFRLENVVVDDSATGAVGVFGVNSVLDHVSIARSGQLGVQGHQVDNLRILSSSITESNNQSFNQMPAAGGIKLTSSRYFELRNSVVSGGTGNGVWMDMSCYDMTLVNNRVSDNSGRGIFLEVSSVATVAGNLLTNNNDEGFVARGTDRVKLWNNTIIGTTKAIDFSKDSRNQSNSASCRDTRRPFPDPEMPWTIGNSSVGDNVIQSGKAFLSVEDWTHVLDASSAGFQIDGNLYSAPVAPSPWWMIVWARAGTDPAVYDSPATFTTQRGQDANSRLIRGASAVGSSFSLTPTASSMESSVAQPLPADVAAKLGREPGSRHLGYWP</sequence>
<dbReference type="InterPro" id="IPR006626">
    <property type="entry name" value="PbH1"/>
</dbReference>